<evidence type="ECO:0000256" key="1">
    <source>
        <dbReference type="SAM" id="Phobius"/>
    </source>
</evidence>
<dbReference type="AlphaFoldDB" id="A0A8B6DTD4"/>
<dbReference type="Proteomes" id="UP000596742">
    <property type="component" value="Unassembled WGS sequence"/>
</dbReference>
<accession>A0A8B6DTD4</accession>
<keyword evidence="1" id="KW-1133">Transmembrane helix</keyword>
<keyword evidence="1" id="KW-0812">Transmembrane</keyword>
<name>A0A8B6DTD4_MYTGA</name>
<keyword evidence="3" id="KW-1185">Reference proteome</keyword>
<reference evidence="2" key="1">
    <citation type="submission" date="2018-11" db="EMBL/GenBank/DDBJ databases">
        <authorList>
            <person name="Alioto T."/>
            <person name="Alioto T."/>
        </authorList>
    </citation>
    <scope>NUCLEOTIDE SEQUENCE</scope>
</reference>
<organism evidence="2 3">
    <name type="scientific">Mytilus galloprovincialis</name>
    <name type="common">Mediterranean mussel</name>
    <dbReference type="NCBI Taxonomy" id="29158"/>
    <lineage>
        <taxon>Eukaryota</taxon>
        <taxon>Metazoa</taxon>
        <taxon>Spiralia</taxon>
        <taxon>Lophotrochozoa</taxon>
        <taxon>Mollusca</taxon>
        <taxon>Bivalvia</taxon>
        <taxon>Autobranchia</taxon>
        <taxon>Pteriomorphia</taxon>
        <taxon>Mytilida</taxon>
        <taxon>Mytiloidea</taxon>
        <taxon>Mytilidae</taxon>
        <taxon>Mytilinae</taxon>
        <taxon>Mytilus</taxon>
    </lineage>
</organism>
<evidence type="ECO:0000313" key="2">
    <source>
        <dbReference type="EMBL" id="VDI24259.1"/>
    </source>
</evidence>
<sequence>MNNVYKAFRINYSTPHCHRIEAEQIRINRMKITICLVLALCSAVSAHWYGPGGGHYGGGYYGSGWGDGWSGNGGWWGHGGGAGSYVGAGHVYVVRRGPWYGGYGSRYGVGYGDGYGYGGYGHGGYGYGGNGGGYGGYNGGGYGGGYISSKKGY</sequence>
<keyword evidence="1" id="KW-0472">Membrane</keyword>
<proteinExistence type="predicted"/>
<dbReference type="EMBL" id="UYJE01004010">
    <property type="protein sequence ID" value="VDI24259.1"/>
    <property type="molecule type" value="Genomic_DNA"/>
</dbReference>
<feature type="transmembrane region" description="Helical" evidence="1">
    <location>
        <begin position="32"/>
        <end position="50"/>
    </location>
</feature>
<comment type="caution">
    <text evidence="2">The sequence shown here is derived from an EMBL/GenBank/DDBJ whole genome shotgun (WGS) entry which is preliminary data.</text>
</comment>
<protein>
    <submittedName>
        <fullName evidence="2">Uncharacterized protein</fullName>
    </submittedName>
</protein>
<gene>
    <name evidence="2" type="ORF">MGAL_10B012651</name>
</gene>
<evidence type="ECO:0000313" key="3">
    <source>
        <dbReference type="Proteomes" id="UP000596742"/>
    </source>
</evidence>